<dbReference type="Pfam" id="PF00534">
    <property type="entry name" value="Glycos_transf_1"/>
    <property type="match status" value="1"/>
</dbReference>
<accession>A0A1T4S1E3</accession>
<gene>
    <name evidence="5" type="ORF">SAMN02745673_03080</name>
</gene>
<dbReference type="CDD" id="cd03801">
    <property type="entry name" value="GT4_PimA-like"/>
    <property type="match status" value="1"/>
</dbReference>
<organism evidence="5 6">
    <name type="scientific">Marinactinospora thermotolerans DSM 45154</name>
    <dbReference type="NCBI Taxonomy" id="1122192"/>
    <lineage>
        <taxon>Bacteria</taxon>
        <taxon>Bacillati</taxon>
        <taxon>Actinomycetota</taxon>
        <taxon>Actinomycetes</taxon>
        <taxon>Streptosporangiales</taxon>
        <taxon>Nocardiopsidaceae</taxon>
        <taxon>Marinactinospora</taxon>
    </lineage>
</organism>
<name>A0A1T4S1E3_9ACTN</name>
<reference evidence="5 6" key="1">
    <citation type="submission" date="2017-02" db="EMBL/GenBank/DDBJ databases">
        <authorList>
            <person name="Peterson S.W."/>
        </authorList>
    </citation>
    <scope>NUCLEOTIDE SEQUENCE [LARGE SCALE GENOMIC DNA]</scope>
    <source>
        <strain evidence="5 6">DSM 45154</strain>
    </source>
</reference>
<proteinExistence type="predicted"/>
<dbReference type="InterPro" id="IPR028098">
    <property type="entry name" value="Glyco_trans_4-like_N"/>
</dbReference>
<evidence type="ECO:0000256" key="2">
    <source>
        <dbReference type="ARBA" id="ARBA00022679"/>
    </source>
</evidence>
<sequence length="367" mass="38483">MTRMRIAMVIATSGGGVGNHVRSLSAGLVTRGHRVAVIGPQATEERFGFTANGCRFVPVDVGTRPRPAGDLAAIGRLRGLLADADMVHAHGIRAGGLCALAQARPLVVTLHNAPPAVSGPLGLVFPALERLVARRADIVLGVSGDLVARMRAKGAREVERALVTAPPMGPPQRTAEDVRAELGVAPDRPLALVVARLAPQKGLDVLLDAARRLKQRDPAPVFVVAGDGPLDRELNARIDAEELPVRLLGHRTDIPDLLAAADLFVLPSLWEGPSLVIMEALRAGLPVVATRVGGIPDLYSGVALLVPPSDASALAHGVAQVLDEPSRVEAMRDAARLTAAALPTEDDTVEQVLSLYRRLAANRGMVA</sequence>
<evidence type="ECO:0000259" key="4">
    <source>
        <dbReference type="Pfam" id="PF13579"/>
    </source>
</evidence>
<dbReference type="AlphaFoldDB" id="A0A1T4S1E3"/>
<evidence type="ECO:0000313" key="6">
    <source>
        <dbReference type="Proteomes" id="UP000190637"/>
    </source>
</evidence>
<feature type="domain" description="Glycosyl transferase family 1" evidence="3">
    <location>
        <begin position="176"/>
        <end position="336"/>
    </location>
</feature>
<keyword evidence="6" id="KW-1185">Reference proteome</keyword>
<dbReference type="InterPro" id="IPR050194">
    <property type="entry name" value="Glycosyltransferase_grp1"/>
</dbReference>
<dbReference type="Pfam" id="PF13579">
    <property type="entry name" value="Glyco_trans_4_4"/>
    <property type="match status" value="1"/>
</dbReference>
<keyword evidence="1" id="KW-0328">Glycosyltransferase</keyword>
<dbReference type="InterPro" id="IPR001296">
    <property type="entry name" value="Glyco_trans_1"/>
</dbReference>
<evidence type="ECO:0000259" key="3">
    <source>
        <dbReference type="Pfam" id="PF00534"/>
    </source>
</evidence>
<keyword evidence="2 5" id="KW-0808">Transferase</keyword>
<dbReference type="SUPFAM" id="SSF53756">
    <property type="entry name" value="UDP-Glycosyltransferase/glycogen phosphorylase"/>
    <property type="match status" value="1"/>
</dbReference>
<dbReference type="Gene3D" id="3.40.50.2000">
    <property type="entry name" value="Glycogen Phosphorylase B"/>
    <property type="match status" value="2"/>
</dbReference>
<dbReference type="PANTHER" id="PTHR45947:SF3">
    <property type="entry name" value="SULFOQUINOVOSYL TRANSFERASE SQD2"/>
    <property type="match status" value="1"/>
</dbReference>
<evidence type="ECO:0000313" key="5">
    <source>
        <dbReference type="EMBL" id="SKA22025.1"/>
    </source>
</evidence>
<dbReference type="GO" id="GO:1901137">
    <property type="term" value="P:carbohydrate derivative biosynthetic process"/>
    <property type="evidence" value="ECO:0007669"/>
    <property type="project" value="UniProtKB-ARBA"/>
</dbReference>
<dbReference type="GO" id="GO:0016757">
    <property type="term" value="F:glycosyltransferase activity"/>
    <property type="evidence" value="ECO:0007669"/>
    <property type="project" value="UniProtKB-KW"/>
</dbReference>
<dbReference type="STRING" id="1122192.SAMN02745673_03080"/>
<protein>
    <submittedName>
        <fullName evidence="5">Glycosyltransferase involved in cell wall bisynthesis</fullName>
    </submittedName>
</protein>
<dbReference type="PANTHER" id="PTHR45947">
    <property type="entry name" value="SULFOQUINOVOSYL TRANSFERASE SQD2"/>
    <property type="match status" value="1"/>
</dbReference>
<dbReference type="Proteomes" id="UP000190637">
    <property type="component" value="Unassembled WGS sequence"/>
</dbReference>
<dbReference type="EMBL" id="FUWS01000008">
    <property type="protein sequence ID" value="SKA22025.1"/>
    <property type="molecule type" value="Genomic_DNA"/>
</dbReference>
<evidence type="ECO:0000256" key="1">
    <source>
        <dbReference type="ARBA" id="ARBA00022676"/>
    </source>
</evidence>
<feature type="domain" description="Glycosyltransferase subfamily 4-like N-terminal" evidence="4">
    <location>
        <begin position="15"/>
        <end position="163"/>
    </location>
</feature>